<sequence>MSHNIRCYGTGIMIEDFMVKLWYADRHGVVVSRPFDMFVESDKLLLVVAAIAGADIAKMGVCPFSRFPSSKLDSYEGSKLVFQPGPMTERLPEVEFTIDTSRPVETNFGIVGRGTTIIPLKATAEFWSEDLVAKMAWPRESRLAEADYIRVVRSRLARKPQYLHHIVDMKCWISRTMEEMKLPRASMALHNFEYERREFRMIVMKKYERLEQVESVDEFKRVFCDVVRAHYGVWETSSILHRDTSSYNVMFYRDDGRVVGVLCDWDMAACISPEDEAVNDDVDDDVPDSAAMKTQGTATMDGKPRAKAEYTTEAGVVNLRTEGRCKARQRTGTGPFMALDLLRAGPVPFPRYRYDLESFFFLLAWFCVVHDPVRHKFGHLPEWENSDMFTIGLYKREFLYHNGLFDQISRVGPTYLPLWESWVEPLRFLLGLYILDQDGINFLKRRLRAQRKKHSAAMTTATLEEIVVAKKRMHDPPTYEKFMEVLGEPLDITSS</sequence>
<dbReference type="Pfam" id="PF17667">
    <property type="entry name" value="Pkinase_fungal"/>
    <property type="match status" value="2"/>
</dbReference>
<dbReference type="PANTHER" id="PTHR38248">
    <property type="entry name" value="FUNK1 6"/>
    <property type="match status" value="1"/>
</dbReference>
<dbReference type="AlphaFoldDB" id="A0A1X6MIR6"/>
<dbReference type="EMBL" id="KZ110614">
    <property type="protein sequence ID" value="OSX56337.1"/>
    <property type="molecule type" value="Genomic_DNA"/>
</dbReference>
<feature type="domain" description="Fungal-type protein kinase" evidence="1">
    <location>
        <begin position="5"/>
        <end position="274"/>
    </location>
</feature>
<dbReference type="SUPFAM" id="SSF56112">
    <property type="entry name" value="Protein kinase-like (PK-like)"/>
    <property type="match status" value="1"/>
</dbReference>
<dbReference type="Proteomes" id="UP000194127">
    <property type="component" value="Unassembled WGS sequence"/>
</dbReference>
<dbReference type="GeneID" id="36326515"/>
<proteinExistence type="predicted"/>
<dbReference type="PANTHER" id="PTHR38248:SF2">
    <property type="entry name" value="FUNK1 11"/>
    <property type="match status" value="1"/>
</dbReference>
<protein>
    <recommendedName>
        <fullName evidence="1">Fungal-type protein kinase domain-containing protein</fullName>
    </recommendedName>
</protein>
<evidence type="ECO:0000313" key="3">
    <source>
        <dbReference type="Proteomes" id="UP000194127"/>
    </source>
</evidence>
<reference evidence="2 3" key="1">
    <citation type="submission" date="2017-04" db="EMBL/GenBank/DDBJ databases">
        <title>Genome Sequence of the Model Brown-Rot Fungus Postia placenta SB12.</title>
        <authorList>
            <consortium name="DOE Joint Genome Institute"/>
            <person name="Gaskell J."/>
            <person name="Kersten P."/>
            <person name="Larrondo L.F."/>
            <person name="Canessa P."/>
            <person name="Martinez D."/>
            <person name="Hibbett D."/>
            <person name="Schmoll M."/>
            <person name="Kubicek C.P."/>
            <person name="Martinez A.T."/>
            <person name="Yadav J."/>
            <person name="Master E."/>
            <person name="Magnuson J.K."/>
            <person name="James T."/>
            <person name="Yaver D."/>
            <person name="Berka R."/>
            <person name="Labutti K."/>
            <person name="Lipzen A."/>
            <person name="Aerts A."/>
            <person name="Barry K."/>
            <person name="Henrissat B."/>
            <person name="Blanchette R."/>
            <person name="Grigoriev I."/>
            <person name="Cullen D."/>
        </authorList>
    </citation>
    <scope>NUCLEOTIDE SEQUENCE [LARGE SCALE GENOMIC DNA]</scope>
    <source>
        <strain evidence="2 3">MAD-698-R-SB12</strain>
    </source>
</reference>
<keyword evidence="3" id="KW-1185">Reference proteome</keyword>
<dbReference type="STRING" id="670580.A0A1X6MIR6"/>
<evidence type="ECO:0000259" key="1">
    <source>
        <dbReference type="Pfam" id="PF17667"/>
    </source>
</evidence>
<organism evidence="2 3">
    <name type="scientific">Postia placenta MAD-698-R-SB12</name>
    <dbReference type="NCBI Taxonomy" id="670580"/>
    <lineage>
        <taxon>Eukaryota</taxon>
        <taxon>Fungi</taxon>
        <taxon>Dikarya</taxon>
        <taxon>Basidiomycota</taxon>
        <taxon>Agaricomycotina</taxon>
        <taxon>Agaricomycetes</taxon>
        <taxon>Polyporales</taxon>
        <taxon>Adustoporiaceae</taxon>
        <taxon>Rhodonia</taxon>
    </lineage>
</organism>
<feature type="domain" description="Fungal-type protein kinase" evidence="1">
    <location>
        <begin position="321"/>
        <end position="367"/>
    </location>
</feature>
<evidence type="ECO:0000313" key="2">
    <source>
        <dbReference type="EMBL" id="OSX56337.1"/>
    </source>
</evidence>
<accession>A0A1X6MIR6</accession>
<dbReference type="OrthoDB" id="5584477at2759"/>
<dbReference type="Gene3D" id="1.10.510.10">
    <property type="entry name" value="Transferase(Phosphotransferase) domain 1"/>
    <property type="match status" value="1"/>
</dbReference>
<dbReference type="InterPro" id="IPR040976">
    <property type="entry name" value="Pkinase_fungal"/>
</dbReference>
<gene>
    <name evidence="2" type="ORF">POSPLADRAFT_1062825</name>
</gene>
<name>A0A1X6MIR6_9APHY</name>
<dbReference type="InterPro" id="IPR011009">
    <property type="entry name" value="Kinase-like_dom_sf"/>
</dbReference>
<dbReference type="RefSeq" id="XP_024333131.1">
    <property type="nucleotide sequence ID" value="XM_024481565.1"/>
</dbReference>